<dbReference type="Pfam" id="PF00170">
    <property type="entry name" value="bZIP_1"/>
    <property type="match status" value="1"/>
</dbReference>
<evidence type="ECO:0000256" key="4">
    <source>
        <dbReference type="ARBA" id="ARBA00023125"/>
    </source>
</evidence>
<evidence type="ECO:0000259" key="9">
    <source>
        <dbReference type="PROSITE" id="PS50217"/>
    </source>
</evidence>
<feature type="region of interest" description="Disordered" evidence="8">
    <location>
        <begin position="672"/>
        <end position="709"/>
    </location>
</feature>
<feature type="compositionally biased region" description="Pro residues" evidence="8">
    <location>
        <begin position="158"/>
        <end position="171"/>
    </location>
</feature>
<name>A0A8S3ZLY2_9EUPU</name>
<dbReference type="Proteomes" id="UP000678393">
    <property type="component" value="Unassembled WGS sequence"/>
</dbReference>
<dbReference type="PROSITE" id="PS50217">
    <property type="entry name" value="BZIP"/>
    <property type="match status" value="1"/>
</dbReference>
<organism evidence="10 11">
    <name type="scientific">Candidula unifasciata</name>
    <dbReference type="NCBI Taxonomy" id="100452"/>
    <lineage>
        <taxon>Eukaryota</taxon>
        <taxon>Metazoa</taxon>
        <taxon>Spiralia</taxon>
        <taxon>Lophotrochozoa</taxon>
        <taxon>Mollusca</taxon>
        <taxon>Gastropoda</taxon>
        <taxon>Heterobranchia</taxon>
        <taxon>Euthyneura</taxon>
        <taxon>Panpulmonata</taxon>
        <taxon>Eupulmonata</taxon>
        <taxon>Stylommatophora</taxon>
        <taxon>Helicina</taxon>
        <taxon>Helicoidea</taxon>
        <taxon>Geomitridae</taxon>
        <taxon>Candidula</taxon>
    </lineage>
</organism>
<evidence type="ECO:0000256" key="6">
    <source>
        <dbReference type="ARBA" id="ARBA00023242"/>
    </source>
</evidence>
<evidence type="ECO:0000256" key="7">
    <source>
        <dbReference type="SAM" id="Coils"/>
    </source>
</evidence>
<sequence length="709" mass="79471">MASDHDVYNEFVVDGFDLKLNGEIFLTGGMMNPKELYLQDLTLCQDTSSSDSGISAVDDGQDIADITDLNNILDTDFSLDCALLNVEEDSFDADIFFKSEPQSPCRQHELIFPDDGTIKDEWNPLSFPEFLRMDDPLSPASSANSPQQIYTIQQQQSPPEPISPKYEPPSPSLTFNSETLHIDSSAGSDLTEFMYTHILPANNQTGSTRTVYTVESCLSPGAAPNSPPGIVLLPKVKKENQISILPSGGSFVSPNGNIRPAGANIDSILNSKVKIKPKPGSEVIIPTGTTQWVATTANTQLSFSSHHQAFPLISAAPMISAGGILPVTDDKVLKRAQRVIKNRESASLSRKRKKEYLTSLEQRLQQCRDENERLLRENETLKKQLQFLQKENTGLKHTKLSPAKKMCLMCVTFLLVFNFSPFSFMNESTSTSSQPGISQNYHPAGRHLMSLGDRQTDKRYEDKKAVPAYKDMWSASLLMQFDEELSLLAEKLNITGKLGNVCPMYFNTTESNRLAEQLRRWMINQEEEKLKKERKQQKKKKDYPPQRRFDAGSLNGHTHFTAKGELHRPTVTENSYPVQVFAGSNDPRQQLFSAIPRRNDTFYVLSFSTDYFLVPATAHNKTMRPRMSLLMPVITPLMNDTTRETLDSIGMMQIDCEILSTNIISVHRSASPENAHYNSTPYARSGGSDKSKDHRHINIHSRKGENNTK</sequence>
<dbReference type="GO" id="GO:0000981">
    <property type="term" value="F:DNA-binding transcription factor activity, RNA polymerase II-specific"/>
    <property type="evidence" value="ECO:0007669"/>
    <property type="project" value="TreeGrafter"/>
</dbReference>
<reference evidence="10" key="1">
    <citation type="submission" date="2021-04" db="EMBL/GenBank/DDBJ databases">
        <authorList>
            <consortium name="Molecular Ecology Group"/>
        </authorList>
    </citation>
    <scope>NUCLEOTIDE SEQUENCE</scope>
</reference>
<dbReference type="EMBL" id="CAJHNH020002773">
    <property type="protein sequence ID" value="CAG5127691.1"/>
    <property type="molecule type" value="Genomic_DNA"/>
</dbReference>
<dbReference type="Gene3D" id="1.20.5.170">
    <property type="match status" value="1"/>
</dbReference>
<comment type="similarity">
    <text evidence="2">Belongs to the bZIP family. ATF subfamily.</text>
</comment>
<feature type="region of interest" description="Disordered" evidence="8">
    <location>
        <begin position="133"/>
        <end position="174"/>
    </location>
</feature>
<accession>A0A8S3ZLY2</accession>
<dbReference type="InterPro" id="IPR051882">
    <property type="entry name" value="ATF_bZIP_TF"/>
</dbReference>
<dbReference type="SUPFAM" id="SSF57959">
    <property type="entry name" value="Leucine zipper domain"/>
    <property type="match status" value="1"/>
</dbReference>
<feature type="region of interest" description="Disordered" evidence="8">
    <location>
        <begin position="531"/>
        <end position="568"/>
    </location>
</feature>
<dbReference type="GO" id="GO:0030968">
    <property type="term" value="P:endoplasmic reticulum unfolded protein response"/>
    <property type="evidence" value="ECO:0007669"/>
    <property type="project" value="TreeGrafter"/>
</dbReference>
<keyword evidence="5" id="KW-0804">Transcription</keyword>
<evidence type="ECO:0000256" key="8">
    <source>
        <dbReference type="SAM" id="MobiDB-lite"/>
    </source>
</evidence>
<dbReference type="InterPro" id="IPR004827">
    <property type="entry name" value="bZIP"/>
</dbReference>
<comment type="subcellular location">
    <subcellularLocation>
        <location evidence="1">Membrane</location>
        <topology evidence="1">Single-pass membrane protein</topology>
    </subcellularLocation>
</comment>
<gene>
    <name evidence="10" type="ORF">CUNI_LOCUS13249</name>
</gene>
<feature type="coiled-coil region" evidence="7">
    <location>
        <begin position="350"/>
        <end position="398"/>
    </location>
</feature>
<dbReference type="PANTHER" id="PTHR46164">
    <property type="entry name" value="ATF6, ISOFORM C"/>
    <property type="match status" value="1"/>
</dbReference>
<evidence type="ECO:0000313" key="11">
    <source>
        <dbReference type="Proteomes" id="UP000678393"/>
    </source>
</evidence>
<evidence type="ECO:0000256" key="3">
    <source>
        <dbReference type="ARBA" id="ARBA00023015"/>
    </source>
</evidence>
<dbReference type="GO" id="GO:0005634">
    <property type="term" value="C:nucleus"/>
    <property type="evidence" value="ECO:0007669"/>
    <property type="project" value="TreeGrafter"/>
</dbReference>
<dbReference type="InterPro" id="IPR046347">
    <property type="entry name" value="bZIP_sf"/>
</dbReference>
<evidence type="ECO:0000256" key="1">
    <source>
        <dbReference type="ARBA" id="ARBA00004167"/>
    </source>
</evidence>
<keyword evidence="4" id="KW-0238">DNA-binding</keyword>
<dbReference type="CDD" id="cd14700">
    <property type="entry name" value="bZIP_ATF6"/>
    <property type="match status" value="1"/>
</dbReference>
<keyword evidence="6" id="KW-0539">Nucleus</keyword>
<evidence type="ECO:0000256" key="2">
    <source>
        <dbReference type="ARBA" id="ARBA00009050"/>
    </source>
</evidence>
<feature type="compositionally biased region" description="Basic residues" evidence="8">
    <location>
        <begin position="532"/>
        <end position="541"/>
    </location>
</feature>
<keyword evidence="7" id="KW-0175">Coiled coil</keyword>
<dbReference type="GO" id="GO:0016020">
    <property type="term" value="C:membrane"/>
    <property type="evidence" value="ECO:0007669"/>
    <property type="project" value="UniProtKB-SubCell"/>
</dbReference>
<dbReference type="SMART" id="SM00338">
    <property type="entry name" value="BRLZ"/>
    <property type="match status" value="1"/>
</dbReference>
<dbReference type="PANTHER" id="PTHR46164:SF3">
    <property type="entry name" value="ATF6, ISOFORM C"/>
    <property type="match status" value="1"/>
</dbReference>
<feature type="compositionally biased region" description="Low complexity" evidence="8">
    <location>
        <begin position="147"/>
        <end position="157"/>
    </location>
</feature>
<dbReference type="GO" id="GO:0000978">
    <property type="term" value="F:RNA polymerase II cis-regulatory region sequence-specific DNA binding"/>
    <property type="evidence" value="ECO:0007669"/>
    <property type="project" value="TreeGrafter"/>
</dbReference>
<keyword evidence="11" id="KW-1185">Reference proteome</keyword>
<evidence type="ECO:0000313" key="10">
    <source>
        <dbReference type="EMBL" id="CAG5127691.1"/>
    </source>
</evidence>
<protein>
    <recommendedName>
        <fullName evidence="9">BZIP domain-containing protein</fullName>
    </recommendedName>
</protein>
<comment type="caution">
    <text evidence="10">The sequence shown here is derived from an EMBL/GenBank/DDBJ whole genome shotgun (WGS) entry which is preliminary data.</text>
</comment>
<dbReference type="AlphaFoldDB" id="A0A8S3ZLY2"/>
<dbReference type="OrthoDB" id="644067at2759"/>
<evidence type="ECO:0000256" key="5">
    <source>
        <dbReference type="ARBA" id="ARBA00023163"/>
    </source>
</evidence>
<keyword evidence="3" id="KW-0805">Transcription regulation</keyword>
<feature type="domain" description="BZIP" evidence="9">
    <location>
        <begin position="332"/>
        <end position="395"/>
    </location>
</feature>
<proteinExistence type="inferred from homology"/>